<sequence length="110" mass="11961">MSMVPLELGINTDQIISNKLDINPSKHIEIHLSDLPFQNKSLPEVVIQTFFLDFKNSLEGNWTFVATDASKTSSSTSIAAIDTARQVSVSSQVPQVCSFLTGEALAIHIA</sequence>
<protein>
    <submittedName>
        <fullName evidence="1">Uncharacterized protein</fullName>
    </submittedName>
</protein>
<accession>A0AAV6U2F3</accession>
<name>A0AAV6U2F3_9ARAC</name>
<organism evidence="1 2">
    <name type="scientific">Oedothorax gibbosus</name>
    <dbReference type="NCBI Taxonomy" id="931172"/>
    <lineage>
        <taxon>Eukaryota</taxon>
        <taxon>Metazoa</taxon>
        <taxon>Ecdysozoa</taxon>
        <taxon>Arthropoda</taxon>
        <taxon>Chelicerata</taxon>
        <taxon>Arachnida</taxon>
        <taxon>Araneae</taxon>
        <taxon>Araneomorphae</taxon>
        <taxon>Entelegynae</taxon>
        <taxon>Araneoidea</taxon>
        <taxon>Linyphiidae</taxon>
        <taxon>Erigoninae</taxon>
        <taxon>Oedothorax</taxon>
    </lineage>
</organism>
<gene>
    <name evidence="1" type="ORF">JTE90_011614</name>
</gene>
<comment type="caution">
    <text evidence="1">The sequence shown here is derived from an EMBL/GenBank/DDBJ whole genome shotgun (WGS) entry which is preliminary data.</text>
</comment>
<keyword evidence="2" id="KW-1185">Reference proteome</keyword>
<proteinExistence type="predicted"/>
<evidence type="ECO:0000313" key="2">
    <source>
        <dbReference type="Proteomes" id="UP000827092"/>
    </source>
</evidence>
<evidence type="ECO:0000313" key="1">
    <source>
        <dbReference type="EMBL" id="KAG8178687.1"/>
    </source>
</evidence>
<reference evidence="1 2" key="1">
    <citation type="journal article" date="2022" name="Nat. Ecol. Evol.">
        <title>A masculinizing supergene underlies an exaggerated male reproductive morph in a spider.</title>
        <authorList>
            <person name="Hendrickx F."/>
            <person name="De Corte Z."/>
            <person name="Sonet G."/>
            <person name="Van Belleghem S.M."/>
            <person name="Kostlbacher S."/>
            <person name="Vangestel C."/>
        </authorList>
    </citation>
    <scope>NUCLEOTIDE SEQUENCE [LARGE SCALE GENOMIC DNA]</scope>
    <source>
        <strain evidence="1">W744_W776</strain>
    </source>
</reference>
<dbReference type="EMBL" id="JAFNEN010000675">
    <property type="protein sequence ID" value="KAG8178687.1"/>
    <property type="molecule type" value="Genomic_DNA"/>
</dbReference>
<dbReference type="AlphaFoldDB" id="A0AAV6U2F3"/>
<dbReference type="Proteomes" id="UP000827092">
    <property type="component" value="Unassembled WGS sequence"/>
</dbReference>